<evidence type="ECO:0000313" key="1">
    <source>
        <dbReference type="EMBL" id="KAG5605084.1"/>
    </source>
</evidence>
<name>A0A9J5Z130_SOLCO</name>
<dbReference type="AlphaFoldDB" id="A0A9J5Z130"/>
<gene>
    <name evidence="1" type="ORF">H5410_026576</name>
</gene>
<dbReference type="EMBL" id="JACXVP010000005">
    <property type="protein sequence ID" value="KAG5605084.1"/>
    <property type="molecule type" value="Genomic_DNA"/>
</dbReference>
<sequence length="73" mass="8411">MKWLWRYTEEDAVPWKEVIVANYGELNPWCTKITSKPYGSGIPTKLKCFTWLVIKRACLTQESSTEETQATGP</sequence>
<keyword evidence="2" id="KW-1185">Reference proteome</keyword>
<accession>A0A9J5Z130</accession>
<evidence type="ECO:0000313" key="2">
    <source>
        <dbReference type="Proteomes" id="UP000824120"/>
    </source>
</evidence>
<reference evidence="1 2" key="1">
    <citation type="submission" date="2020-09" db="EMBL/GenBank/DDBJ databases">
        <title>De no assembly of potato wild relative species, Solanum commersonii.</title>
        <authorList>
            <person name="Cho K."/>
        </authorList>
    </citation>
    <scope>NUCLEOTIDE SEQUENCE [LARGE SCALE GENOMIC DNA]</scope>
    <source>
        <strain evidence="1">LZ3.2</strain>
        <tissue evidence="1">Leaf</tissue>
    </source>
</reference>
<comment type="caution">
    <text evidence="1">The sequence shown here is derived from an EMBL/GenBank/DDBJ whole genome shotgun (WGS) entry which is preliminary data.</text>
</comment>
<organism evidence="1 2">
    <name type="scientific">Solanum commersonii</name>
    <name type="common">Commerson's wild potato</name>
    <name type="synonym">Commerson's nightshade</name>
    <dbReference type="NCBI Taxonomy" id="4109"/>
    <lineage>
        <taxon>Eukaryota</taxon>
        <taxon>Viridiplantae</taxon>
        <taxon>Streptophyta</taxon>
        <taxon>Embryophyta</taxon>
        <taxon>Tracheophyta</taxon>
        <taxon>Spermatophyta</taxon>
        <taxon>Magnoliopsida</taxon>
        <taxon>eudicotyledons</taxon>
        <taxon>Gunneridae</taxon>
        <taxon>Pentapetalae</taxon>
        <taxon>asterids</taxon>
        <taxon>lamiids</taxon>
        <taxon>Solanales</taxon>
        <taxon>Solanaceae</taxon>
        <taxon>Solanoideae</taxon>
        <taxon>Solaneae</taxon>
        <taxon>Solanum</taxon>
    </lineage>
</organism>
<proteinExistence type="predicted"/>
<protein>
    <submittedName>
        <fullName evidence="1">Uncharacterized protein</fullName>
    </submittedName>
</protein>
<dbReference type="Proteomes" id="UP000824120">
    <property type="component" value="Chromosome 5"/>
</dbReference>